<sequence length="173" mass="19920">MSIEKYVKAAIKGDDKAFSYLMEINKESLYRTAFAYVKNKEDALDILQETVYKAYISIDKLKEPKYFNTWITRILINNAINLIRKNGKVILLVDNMKENDEFVSDSNSDTKLDLLNAIDGLDDRYKNVIILKYFKDLTINEIAEVLDCPVGTVKTHLNKGLSKLRVFLGEEII</sequence>
<feature type="domain" description="RNA polymerase sigma-70 region 2" evidence="5">
    <location>
        <begin position="23"/>
        <end position="88"/>
    </location>
</feature>
<comment type="similarity">
    <text evidence="1">Belongs to the sigma-70 factor family. ECF subfamily.</text>
</comment>
<accession>A0A1M6TGV2</accession>
<dbReference type="PANTHER" id="PTHR43133">
    <property type="entry name" value="RNA POLYMERASE ECF-TYPE SIGMA FACTO"/>
    <property type="match status" value="1"/>
</dbReference>
<evidence type="ECO:0000256" key="2">
    <source>
        <dbReference type="ARBA" id="ARBA00023015"/>
    </source>
</evidence>
<dbReference type="CDD" id="cd06171">
    <property type="entry name" value="Sigma70_r4"/>
    <property type="match status" value="1"/>
</dbReference>
<dbReference type="GO" id="GO:0003677">
    <property type="term" value="F:DNA binding"/>
    <property type="evidence" value="ECO:0007669"/>
    <property type="project" value="InterPro"/>
</dbReference>
<dbReference type="SUPFAM" id="SSF88659">
    <property type="entry name" value="Sigma3 and sigma4 domains of RNA polymerase sigma factors"/>
    <property type="match status" value="1"/>
</dbReference>
<evidence type="ECO:0000256" key="4">
    <source>
        <dbReference type="ARBA" id="ARBA00023163"/>
    </source>
</evidence>
<protein>
    <submittedName>
        <fullName evidence="7">RNA polymerase, sigma subunit, SigV</fullName>
    </submittedName>
</protein>
<dbReference type="AlphaFoldDB" id="A0A1M6TGV2"/>
<organism evidence="7 8">
    <name type="scientific">Clostridium cavendishii DSM 21758</name>
    <dbReference type="NCBI Taxonomy" id="1121302"/>
    <lineage>
        <taxon>Bacteria</taxon>
        <taxon>Bacillati</taxon>
        <taxon>Bacillota</taxon>
        <taxon>Clostridia</taxon>
        <taxon>Eubacteriales</taxon>
        <taxon>Clostridiaceae</taxon>
        <taxon>Clostridium</taxon>
    </lineage>
</organism>
<evidence type="ECO:0000259" key="6">
    <source>
        <dbReference type="Pfam" id="PF08281"/>
    </source>
</evidence>
<dbReference type="Gene3D" id="1.10.10.10">
    <property type="entry name" value="Winged helix-like DNA-binding domain superfamily/Winged helix DNA-binding domain"/>
    <property type="match status" value="1"/>
</dbReference>
<keyword evidence="3" id="KW-0731">Sigma factor</keyword>
<dbReference type="SUPFAM" id="SSF88946">
    <property type="entry name" value="Sigma2 domain of RNA polymerase sigma factors"/>
    <property type="match status" value="1"/>
</dbReference>
<dbReference type="InterPro" id="IPR014284">
    <property type="entry name" value="RNA_pol_sigma-70_dom"/>
</dbReference>
<feature type="domain" description="RNA polymerase sigma factor 70 region 4 type 2" evidence="6">
    <location>
        <begin position="113"/>
        <end position="164"/>
    </location>
</feature>
<dbReference type="PANTHER" id="PTHR43133:SF51">
    <property type="entry name" value="RNA POLYMERASE SIGMA FACTOR"/>
    <property type="match status" value="1"/>
</dbReference>
<evidence type="ECO:0000313" key="8">
    <source>
        <dbReference type="Proteomes" id="UP000184310"/>
    </source>
</evidence>
<dbReference type="InterPro" id="IPR036388">
    <property type="entry name" value="WH-like_DNA-bd_sf"/>
</dbReference>
<name>A0A1M6TGV2_9CLOT</name>
<dbReference type="NCBIfam" id="TIGR02954">
    <property type="entry name" value="Sig70_famx3"/>
    <property type="match status" value="1"/>
</dbReference>
<dbReference type="Pfam" id="PF08281">
    <property type="entry name" value="Sigma70_r4_2"/>
    <property type="match status" value="1"/>
</dbReference>
<keyword evidence="2" id="KW-0805">Transcription regulation</keyword>
<gene>
    <name evidence="7" type="ORF">SAMN02745163_04029</name>
</gene>
<dbReference type="EMBL" id="FQZB01000020">
    <property type="protein sequence ID" value="SHK56066.1"/>
    <property type="molecule type" value="Genomic_DNA"/>
</dbReference>
<evidence type="ECO:0000256" key="3">
    <source>
        <dbReference type="ARBA" id="ARBA00023082"/>
    </source>
</evidence>
<proteinExistence type="inferred from homology"/>
<dbReference type="RefSeq" id="WP_072992482.1">
    <property type="nucleotide sequence ID" value="NZ_FQZB01000020.1"/>
</dbReference>
<evidence type="ECO:0000256" key="1">
    <source>
        <dbReference type="ARBA" id="ARBA00010641"/>
    </source>
</evidence>
<keyword evidence="8" id="KW-1185">Reference proteome</keyword>
<dbReference type="Pfam" id="PF04542">
    <property type="entry name" value="Sigma70_r2"/>
    <property type="match status" value="1"/>
</dbReference>
<dbReference type="NCBIfam" id="TIGR02937">
    <property type="entry name" value="sigma70-ECF"/>
    <property type="match status" value="1"/>
</dbReference>
<dbReference type="GO" id="GO:0006352">
    <property type="term" value="P:DNA-templated transcription initiation"/>
    <property type="evidence" value="ECO:0007669"/>
    <property type="project" value="InterPro"/>
</dbReference>
<dbReference type="InterPro" id="IPR039425">
    <property type="entry name" value="RNA_pol_sigma-70-like"/>
</dbReference>
<dbReference type="GO" id="GO:0016987">
    <property type="term" value="F:sigma factor activity"/>
    <property type="evidence" value="ECO:0007669"/>
    <property type="project" value="UniProtKB-KW"/>
</dbReference>
<dbReference type="OrthoDB" id="9782703at2"/>
<evidence type="ECO:0000259" key="5">
    <source>
        <dbReference type="Pfam" id="PF04542"/>
    </source>
</evidence>
<reference evidence="7 8" key="1">
    <citation type="submission" date="2016-11" db="EMBL/GenBank/DDBJ databases">
        <authorList>
            <person name="Jaros S."/>
            <person name="Januszkiewicz K."/>
            <person name="Wedrychowicz H."/>
        </authorList>
    </citation>
    <scope>NUCLEOTIDE SEQUENCE [LARGE SCALE GENOMIC DNA]</scope>
    <source>
        <strain evidence="7 8">DSM 21758</strain>
    </source>
</reference>
<dbReference type="InterPro" id="IPR013325">
    <property type="entry name" value="RNA_pol_sigma_r2"/>
</dbReference>
<dbReference type="InterPro" id="IPR013324">
    <property type="entry name" value="RNA_pol_sigma_r3/r4-like"/>
</dbReference>
<keyword evidence="4" id="KW-0804">Transcription</keyword>
<dbReference type="InterPro" id="IPR013249">
    <property type="entry name" value="RNA_pol_sigma70_r4_t2"/>
</dbReference>
<dbReference type="STRING" id="1121302.SAMN02745163_04029"/>
<dbReference type="Proteomes" id="UP000184310">
    <property type="component" value="Unassembled WGS sequence"/>
</dbReference>
<dbReference type="InterPro" id="IPR014300">
    <property type="entry name" value="RNA_pol_sigma-V"/>
</dbReference>
<evidence type="ECO:0000313" key="7">
    <source>
        <dbReference type="EMBL" id="SHK56066.1"/>
    </source>
</evidence>
<dbReference type="InterPro" id="IPR007627">
    <property type="entry name" value="RNA_pol_sigma70_r2"/>
</dbReference>
<dbReference type="Gene3D" id="1.10.1740.10">
    <property type="match status" value="1"/>
</dbReference>